<dbReference type="HOGENOM" id="CLU_215066_0_0_1"/>
<gene>
    <name evidence="1" type="ORF">FOC4_g10007951</name>
</gene>
<dbReference type="AlphaFoldDB" id="N1RJG1"/>
<reference evidence="2" key="2">
    <citation type="journal article" date="2014" name="PLoS ONE">
        <title>Genome and Transcriptome Analysis of the Fungal Pathogen Fusarium oxysporum f. sp. cubense Causing Banana Vascular Wilt Disease.</title>
        <authorList>
            <person name="Guo L."/>
            <person name="Han L."/>
            <person name="Yang L."/>
            <person name="Zeng H."/>
            <person name="Fan D."/>
            <person name="Zhu Y."/>
            <person name="Feng Y."/>
            <person name="Wang G."/>
            <person name="Peng C."/>
            <person name="Jiang X."/>
            <person name="Zhou D."/>
            <person name="Ni P."/>
            <person name="Liang C."/>
            <person name="Liu L."/>
            <person name="Wang J."/>
            <person name="Mao C."/>
            <person name="Fang X."/>
            <person name="Peng M."/>
            <person name="Huang J."/>
        </authorList>
    </citation>
    <scope>NUCLEOTIDE SEQUENCE [LARGE SCALE GENOMIC DNA]</scope>
    <source>
        <strain evidence="2">race 4</strain>
    </source>
</reference>
<keyword evidence="2" id="KW-1185">Reference proteome</keyword>
<evidence type="ECO:0000313" key="1">
    <source>
        <dbReference type="EMBL" id="EMT65839.1"/>
    </source>
</evidence>
<name>N1RJG1_FUSC4</name>
<proteinExistence type="predicted"/>
<sequence>MSSCRPREALGLTGEDCGRRIYDYSSDRVEEESQS</sequence>
<dbReference type="Proteomes" id="UP000016929">
    <property type="component" value="Unassembled WGS sequence"/>
</dbReference>
<organism evidence="1 2">
    <name type="scientific">Fusarium oxysporum f. sp. cubense (strain race 4)</name>
    <name type="common">Panama disease fungus</name>
    <dbReference type="NCBI Taxonomy" id="2502994"/>
    <lineage>
        <taxon>Eukaryota</taxon>
        <taxon>Fungi</taxon>
        <taxon>Dikarya</taxon>
        <taxon>Ascomycota</taxon>
        <taxon>Pezizomycotina</taxon>
        <taxon>Sordariomycetes</taxon>
        <taxon>Hypocreomycetidae</taxon>
        <taxon>Hypocreales</taxon>
        <taxon>Nectriaceae</taxon>
        <taxon>Fusarium</taxon>
        <taxon>Fusarium oxysporum species complex</taxon>
    </lineage>
</organism>
<evidence type="ECO:0000313" key="2">
    <source>
        <dbReference type="Proteomes" id="UP000016929"/>
    </source>
</evidence>
<accession>N1RJG1</accession>
<reference evidence="2" key="1">
    <citation type="submission" date="2012-09" db="EMBL/GenBank/DDBJ databases">
        <title>Genome sequencing and comparative transcriptomics of race 1 and race 4 of banana pathogen: Fusarium oxysporum f. sp. cubense.</title>
        <authorList>
            <person name="Fang X."/>
            <person name="Huang J."/>
        </authorList>
    </citation>
    <scope>NUCLEOTIDE SEQUENCE [LARGE SCALE GENOMIC DNA]</scope>
    <source>
        <strain evidence="2">race 4</strain>
    </source>
</reference>
<protein>
    <submittedName>
        <fullName evidence="1">Uncharacterized protein</fullName>
    </submittedName>
</protein>
<dbReference type="EMBL" id="KB726989">
    <property type="protein sequence ID" value="EMT65839.1"/>
    <property type="molecule type" value="Genomic_DNA"/>
</dbReference>